<sequence length="433" mass="45406">MANEKKNLLIKNAAVVGPESFTGDIRITNGVITAIGTDLTVPVGTPTIDAAGQTVFPGLVDVHVHFRDPGQTDKETIATGSRAAAHGGFTTVVAMPNVTPVPDEEEKIAAQLAKNAAESVVHTRQWAPITDGLRSDQLVNDAAFKRLGVLGFSNDGVGVQHARTMMAAMAAARAVDAPLAAHIEDESLRADGVMNAGPVADQLGLPGMPNQTESSQLARDLDLAAATGVHYHACHISTRQSVALIRQAKAAGVHVTAEVTPHHLLLEDSDITGDDPNFKMNPPLRSHADRLAVIAGLLDGTLDMVATDHAPHTVADKGGTMRTAAFGIVGLETAFPLLYTRFVRTGQMTLPQLIARMSTIPASAFGLPAGHVQVGGPADLTIMDLNTPYTIDPATWFSKGKNSPFIGEQVYGRTVATIVSGALVYAAAQKEGR</sequence>
<evidence type="ECO:0000256" key="4">
    <source>
        <dbReference type="ARBA" id="ARBA00022801"/>
    </source>
</evidence>
<evidence type="ECO:0000256" key="7">
    <source>
        <dbReference type="HAMAP-Rule" id="MF_00220"/>
    </source>
</evidence>
<dbReference type="PANTHER" id="PTHR43668">
    <property type="entry name" value="ALLANTOINASE"/>
    <property type="match status" value="1"/>
</dbReference>
<evidence type="ECO:0000256" key="2">
    <source>
        <dbReference type="ARBA" id="ARBA00010286"/>
    </source>
</evidence>
<dbReference type="Gene3D" id="3.20.20.140">
    <property type="entry name" value="Metal-dependent hydrolases"/>
    <property type="match status" value="1"/>
</dbReference>
<evidence type="ECO:0000313" key="10">
    <source>
        <dbReference type="EMBL" id="ERL64149.1"/>
    </source>
</evidence>
<dbReference type="STRING" id="1231336.L248_1591"/>
<feature type="binding site" evidence="7">
    <location>
        <begin position="65"/>
        <end position="67"/>
    </location>
    <ligand>
        <name>substrate</name>
    </ligand>
</feature>
<keyword evidence="11" id="KW-1185">Reference proteome</keyword>
<dbReference type="GO" id="GO:0006145">
    <property type="term" value="P:purine nucleobase catabolic process"/>
    <property type="evidence" value="ECO:0007669"/>
    <property type="project" value="TreeGrafter"/>
</dbReference>
<evidence type="ECO:0000313" key="11">
    <source>
        <dbReference type="Proteomes" id="UP000030647"/>
    </source>
</evidence>
<accession>U4TIW8</accession>
<keyword evidence="6 7" id="KW-0665">Pyrimidine biosynthesis</keyword>
<feature type="binding site" evidence="7">
    <location>
        <position position="235"/>
    </location>
    <ligand>
        <name>Zn(2+)</name>
        <dbReference type="ChEBI" id="CHEBI:29105"/>
        <label>2</label>
    </ligand>
</feature>
<dbReference type="HAMAP" id="MF_00220_B">
    <property type="entry name" value="PyrC_classI_B"/>
    <property type="match status" value="1"/>
</dbReference>
<dbReference type="GO" id="GO:0044205">
    <property type="term" value="P:'de novo' UMP biosynthetic process"/>
    <property type="evidence" value="ECO:0007669"/>
    <property type="project" value="UniProtKB-UniRule"/>
</dbReference>
<dbReference type="eggNOG" id="COG0044">
    <property type="taxonomic scope" value="Bacteria"/>
</dbReference>
<dbReference type="CDD" id="cd01317">
    <property type="entry name" value="DHOase_IIa"/>
    <property type="match status" value="1"/>
</dbReference>
<dbReference type="InterPro" id="IPR024403">
    <property type="entry name" value="DHOase_cat"/>
</dbReference>
<feature type="binding site" evidence="7">
    <location>
        <position position="65"/>
    </location>
    <ligand>
        <name>Zn(2+)</name>
        <dbReference type="ChEBI" id="CHEBI:29105"/>
        <label>1</label>
    </ligand>
</feature>
<keyword evidence="4 7" id="KW-0378">Hydrolase</keyword>
<evidence type="ECO:0000256" key="3">
    <source>
        <dbReference type="ARBA" id="ARBA00022723"/>
    </source>
</evidence>
<gene>
    <name evidence="7 10" type="primary">pyrC</name>
    <name evidence="10" type="ORF">L248_1591</name>
</gene>
<organism evidence="10 11">
    <name type="scientific">Schleiferilactobacillus shenzhenensis LY-73</name>
    <dbReference type="NCBI Taxonomy" id="1231336"/>
    <lineage>
        <taxon>Bacteria</taxon>
        <taxon>Bacillati</taxon>
        <taxon>Bacillota</taxon>
        <taxon>Bacilli</taxon>
        <taxon>Lactobacillales</taxon>
        <taxon>Lactobacillaceae</taxon>
        <taxon>Schleiferilactobacillus</taxon>
    </lineage>
</organism>
<dbReference type="InterPro" id="IPR011059">
    <property type="entry name" value="Metal-dep_hydrolase_composite"/>
</dbReference>
<dbReference type="GO" id="GO:0005737">
    <property type="term" value="C:cytoplasm"/>
    <property type="evidence" value="ECO:0007669"/>
    <property type="project" value="TreeGrafter"/>
</dbReference>
<dbReference type="Pfam" id="PF12890">
    <property type="entry name" value="DHOase"/>
    <property type="match status" value="1"/>
</dbReference>
<comment type="catalytic activity">
    <reaction evidence="7">
        <text>(S)-dihydroorotate + H2O = N-carbamoyl-L-aspartate + H(+)</text>
        <dbReference type="Rhea" id="RHEA:24296"/>
        <dbReference type="ChEBI" id="CHEBI:15377"/>
        <dbReference type="ChEBI" id="CHEBI:15378"/>
        <dbReference type="ChEBI" id="CHEBI:30864"/>
        <dbReference type="ChEBI" id="CHEBI:32814"/>
        <dbReference type="EC" id="3.5.2.3"/>
    </reaction>
</comment>
<dbReference type="GO" id="GO:0004038">
    <property type="term" value="F:allantoinase activity"/>
    <property type="evidence" value="ECO:0007669"/>
    <property type="project" value="TreeGrafter"/>
</dbReference>
<dbReference type="NCBIfam" id="TIGR00857">
    <property type="entry name" value="pyrC_multi"/>
    <property type="match status" value="1"/>
</dbReference>
<dbReference type="AlphaFoldDB" id="U4TIW8"/>
<feature type="domain" description="Amidohydrolase 3" evidence="8">
    <location>
        <begin position="299"/>
        <end position="425"/>
    </location>
</feature>
<feature type="binding site" evidence="7">
    <location>
        <position position="155"/>
    </location>
    <ligand>
        <name>Zn(2+)</name>
        <dbReference type="ChEBI" id="CHEBI:29105"/>
        <label>1</label>
    </ligand>
</feature>
<feature type="binding site" evidence="7">
    <location>
        <position position="63"/>
    </location>
    <ligand>
        <name>Zn(2+)</name>
        <dbReference type="ChEBI" id="CHEBI:29105"/>
        <label>1</label>
    </ligand>
</feature>
<feature type="binding site" evidence="7">
    <location>
        <begin position="326"/>
        <end position="327"/>
    </location>
    <ligand>
        <name>substrate</name>
    </ligand>
</feature>
<feature type="binding site" evidence="7">
    <location>
        <position position="308"/>
    </location>
    <ligand>
        <name>Zn(2+)</name>
        <dbReference type="ChEBI" id="CHEBI:29105"/>
        <label>1</label>
    </ligand>
</feature>
<evidence type="ECO:0000259" key="9">
    <source>
        <dbReference type="Pfam" id="PF12890"/>
    </source>
</evidence>
<evidence type="ECO:0000256" key="1">
    <source>
        <dbReference type="ARBA" id="ARBA00002368"/>
    </source>
</evidence>
<evidence type="ECO:0000259" key="8">
    <source>
        <dbReference type="Pfam" id="PF07969"/>
    </source>
</evidence>
<dbReference type="UniPathway" id="UPA00070">
    <property type="reaction ID" value="UER00117"/>
</dbReference>
<feature type="binding site" evidence="7">
    <location>
        <position position="281"/>
    </location>
    <ligand>
        <name>substrate</name>
    </ligand>
</feature>
<dbReference type="PANTHER" id="PTHR43668:SF2">
    <property type="entry name" value="ALLANTOINASE"/>
    <property type="match status" value="1"/>
</dbReference>
<name>U4TIW8_9LACO</name>
<dbReference type="GO" id="GO:0004151">
    <property type="term" value="F:dihydroorotase activity"/>
    <property type="evidence" value="ECO:0007669"/>
    <property type="project" value="UniProtKB-UniRule"/>
</dbReference>
<dbReference type="Gene3D" id="2.30.40.10">
    <property type="entry name" value="Urease, subunit C, domain 1"/>
    <property type="match status" value="1"/>
</dbReference>
<dbReference type="Pfam" id="PF07969">
    <property type="entry name" value="Amidohydro_3"/>
    <property type="match status" value="1"/>
</dbReference>
<dbReference type="SUPFAM" id="SSF51338">
    <property type="entry name" value="Composite domain of metallo-dependent hydrolases"/>
    <property type="match status" value="1"/>
</dbReference>
<keyword evidence="3 7" id="KW-0479">Metal-binding</keyword>
<proteinExistence type="inferred from homology"/>
<dbReference type="EC" id="3.5.2.3" evidence="7"/>
<comment type="function">
    <text evidence="1 7">Catalyzes the reversible cyclization of carbamoyl aspartate to dihydroorotate.</text>
</comment>
<dbReference type="Proteomes" id="UP000030647">
    <property type="component" value="Unassembled WGS sequence"/>
</dbReference>
<evidence type="ECO:0000256" key="5">
    <source>
        <dbReference type="ARBA" id="ARBA00022833"/>
    </source>
</evidence>
<comment type="similarity">
    <text evidence="2 7">Belongs to the metallo-dependent hydrolases superfamily. DHOase family. Class I DHOase subfamily.</text>
</comment>
<feature type="binding site" evidence="7">
    <location>
        <position position="97"/>
    </location>
    <ligand>
        <name>substrate</name>
    </ligand>
</feature>
<feature type="binding site" evidence="7">
    <location>
        <position position="182"/>
    </location>
    <ligand>
        <name>Zn(2+)</name>
        <dbReference type="ChEBI" id="CHEBI:29105"/>
        <label>2</label>
    </ligand>
</feature>
<dbReference type="HOGENOM" id="CLU_015572_1_0_9"/>
<dbReference type="SUPFAM" id="SSF51556">
    <property type="entry name" value="Metallo-dependent hydrolases"/>
    <property type="match status" value="1"/>
</dbReference>
<feature type="active site" evidence="7">
    <location>
        <position position="308"/>
    </location>
</feature>
<dbReference type="InterPro" id="IPR013108">
    <property type="entry name" value="Amidohydro_3"/>
</dbReference>
<dbReference type="InterPro" id="IPR004722">
    <property type="entry name" value="DHOase"/>
</dbReference>
<dbReference type="InterPro" id="IPR002195">
    <property type="entry name" value="Dihydroorotase_CS"/>
</dbReference>
<feature type="domain" description="Dihydroorotase catalytic" evidence="9">
    <location>
        <begin position="52"/>
        <end position="240"/>
    </location>
</feature>
<protein>
    <recommendedName>
        <fullName evidence="7">Dihydroorotase</fullName>
        <shortName evidence="7">DHOase</shortName>
        <ecNumber evidence="7">3.5.2.3</ecNumber>
    </recommendedName>
</protein>
<dbReference type="EMBL" id="KI271604">
    <property type="protein sequence ID" value="ERL64149.1"/>
    <property type="molecule type" value="Genomic_DNA"/>
</dbReference>
<reference evidence="11" key="1">
    <citation type="journal article" date="2013" name="Genome Announc.">
        <title>Whole-Genome Sequencing of Lactobacillus shenzhenensis Strain LY-73T.</title>
        <authorList>
            <person name="Lin Z."/>
            <person name="Liu Z."/>
            <person name="Yang R."/>
            <person name="Zou Y."/>
            <person name="Wan D."/>
            <person name="Chen J."/>
            <person name="Guo M."/>
            <person name="Zhao J."/>
            <person name="Fang C."/>
            <person name="Yang R."/>
            <person name="Liu F."/>
        </authorList>
    </citation>
    <scope>NUCLEOTIDE SEQUENCE [LARGE SCALE GENOMIC DNA]</scope>
    <source>
        <strain evidence="11">LY-73</strain>
    </source>
</reference>
<dbReference type="PROSITE" id="PS00482">
    <property type="entry name" value="DIHYDROOROTASE_1"/>
    <property type="match status" value="1"/>
</dbReference>
<dbReference type="InterPro" id="IPR050138">
    <property type="entry name" value="DHOase/Allantoinase_Hydrolase"/>
</dbReference>
<comment type="pathway">
    <text evidence="7">Pyrimidine metabolism; UMP biosynthesis via de novo pathway; (S)-dihydroorotate from bicarbonate: step 3/3.</text>
</comment>
<dbReference type="GO" id="GO:0008270">
    <property type="term" value="F:zinc ion binding"/>
    <property type="evidence" value="ECO:0007669"/>
    <property type="project" value="UniProtKB-UniRule"/>
</dbReference>
<feature type="binding site" evidence="7">
    <location>
        <position position="155"/>
    </location>
    <ligand>
        <name>Zn(2+)</name>
        <dbReference type="ChEBI" id="CHEBI:29105"/>
        <label>2</label>
    </ligand>
</feature>
<comment type="cofactor">
    <cofactor evidence="7">
        <name>Zn(2+)</name>
        <dbReference type="ChEBI" id="CHEBI:29105"/>
    </cofactor>
    <text evidence="7">Binds 2 Zn(2+) ions per subunit.</text>
</comment>
<dbReference type="PROSITE" id="PS00483">
    <property type="entry name" value="DIHYDROOROTASE_2"/>
    <property type="match status" value="1"/>
</dbReference>
<keyword evidence="5 7" id="KW-0862">Zinc</keyword>
<evidence type="ECO:0000256" key="6">
    <source>
        <dbReference type="ARBA" id="ARBA00022975"/>
    </source>
</evidence>
<feature type="binding site" evidence="7">
    <location>
        <position position="312"/>
    </location>
    <ligand>
        <name>substrate</name>
    </ligand>
</feature>
<dbReference type="InterPro" id="IPR032466">
    <property type="entry name" value="Metal_Hydrolase"/>
</dbReference>